<keyword evidence="4 8" id="KW-0371">Homeobox</keyword>
<dbReference type="PROSITE" id="PS00027">
    <property type="entry name" value="HOMEOBOX_1"/>
    <property type="match status" value="1"/>
</dbReference>
<comment type="caution">
    <text evidence="14">The sequence shown here is derived from an EMBL/GenBank/DDBJ whole genome shotgun (WGS) entry which is preliminary data.</text>
</comment>
<keyword evidence="15" id="KW-1185">Reference proteome</keyword>
<evidence type="ECO:0000256" key="8">
    <source>
        <dbReference type="PROSITE-ProRule" id="PRU00108"/>
    </source>
</evidence>
<evidence type="ECO:0000313" key="15">
    <source>
        <dbReference type="Proteomes" id="UP001630127"/>
    </source>
</evidence>
<evidence type="ECO:0000256" key="7">
    <source>
        <dbReference type="ARBA" id="ARBA00025748"/>
    </source>
</evidence>
<dbReference type="PROSITE" id="PS50071">
    <property type="entry name" value="HOMEOBOX_2"/>
    <property type="match status" value="1"/>
</dbReference>
<organism evidence="14 15">
    <name type="scientific">Cinchona calisaya</name>
    <dbReference type="NCBI Taxonomy" id="153742"/>
    <lineage>
        <taxon>Eukaryota</taxon>
        <taxon>Viridiplantae</taxon>
        <taxon>Streptophyta</taxon>
        <taxon>Embryophyta</taxon>
        <taxon>Tracheophyta</taxon>
        <taxon>Spermatophyta</taxon>
        <taxon>Magnoliopsida</taxon>
        <taxon>eudicotyledons</taxon>
        <taxon>Gunneridae</taxon>
        <taxon>Pentapetalae</taxon>
        <taxon>asterids</taxon>
        <taxon>lamiids</taxon>
        <taxon>Gentianales</taxon>
        <taxon>Rubiaceae</taxon>
        <taxon>Cinchonoideae</taxon>
        <taxon>Cinchoneae</taxon>
        <taxon>Cinchona</taxon>
    </lineage>
</organism>
<name>A0ABD2YRF3_9GENT</name>
<comment type="function">
    <text evidence="10">Transcription factor.</text>
</comment>
<keyword evidence="11" id="KW-0175">Coiled coil</keyword>
<keyword evidence="6 8" id="KW-0539">Nucleus</keyword>
<keyword evidence="12" id="KW-0812">Transmembrane</keyword>
<reference evidence="14 15" key="1">
    <citation type="submission" date="2024-11" db="EMBL/GenBank/DDBJ databases">
        <title>A near-complete genome assembly of Cinchona calisaya.</title>
        <authorList>
            <person name="Lian D.C."/>
            <person name="Zhao X.W."/>
            <person name="Wei L."/>
        </authorList>
    </citation>
    <scope>NUCLEOTIDE SEQUENCE [LARGE SCALE GENOMIC DNA]</scope>
    <source>
        <tissue evidence="14">Nenye</tissue>
    </source>
</reference>
<keyword evidence="12" id="KW-1133">Transmembrane helix</keyword>
<feature type="domain" description="Homeobox" evidence="13">
    <location>
        <begin position="88"/>
        <end position="148"/>
    </location>
</feature>
<dbReference type="SMART" id="SM00389">
    <property type="entry name" value="HOX"/>
    <property type="match status" value="1"/>
</dbReference>
<accession>A0ABD2YRF3</accession>
<dbReference type="EMBL" id="JBJUIK010000012">
    <property type="protein sequence ID" value="KAL3508710.1"/>
    <property type="molecule type" value="Genomic_DNA"/>
</dbReference>
<keyword evidence="3 8" id="KW-0238">DNA-binding</keyword>
<evidence type="ECO:0000256" key="11">
    <source>
        <dbReference type="SAM" id="Coils"/>
    </source>
</evidence>
<dbReference type="InterPro" id="IPR009057">
    <property type="entry name" value="Homeodomain-like_sf"/>
</dbReference>
<evidence type="ECO:0000256" key="9">
    <source>
        <dbReference type="RuleBase" id="RU000682"/>
    </source>
</evidence>
<feature type="DNA-binding region" description="Homeobox" evidence="8">
    <location>
        <begin position="90"/>
        <end position="149"/>
    </location>
</feature>
<gene>
    <name evidence="14" type="ORF">ACH5RR_028111</name>
</gene>
<dbReference type="GO" id="GO:0005634">
    <property type="term" value="C:nucleus"/>
    <property type="evidence" value="ECO:0007669"/>
    <property type="project" value="UniProtKB-SubCell"/>
</dbReference>
<feature type="coiled-coil region" evidence="11">
    <location>
        <begin position="147"/>
        <end position="188"/>
    </location>
</feature>
<dbReference type="GO" id="GO:0000981">
    <property type="term" value="F:DNA-binding transcription factor activity, RNA polymerase II-specific"/>
    <property type="evidence" value="ECO:0007669"/>
    <property type="project" value="UniProtKB-UniRule"/>
</dbReference>
<keyword evidence="2 10" id="KW-0805">Transcription regulation</keyword>
<evidence type="ECO:0000256" key="1">
    <source>
        <dbReference type="ARBA" id="ARBA00004123"/>
    </source>
</evidence>
<dbReference type="Pfam" id="PF00046">
    <property type="entry name" value="Homeodomain"/>
    <property type="match status" value="1"/>
</dbReference>
<comment type="subcellular location">
    <subcellularLocation>
        <location evidence="1 8 9">Nucleus</location>
    </subcellularLocation>
</comment>
<proteinExistence type="inferred from homology"/>
<dbReference type="SUPFAM" id="SSF46689">
    <property type="entry name" value="Homeodomain-like"/>
    <property type="match status" value="1"/>
</dbReference>
<keyword evidence="5 10" id="KW-0804">Transcription</keyword>
<dbReference type="InterPro" id="IPR045224">
    <property type="entry name" value="HDZip_class_I_plant"/>
</dbReference>
<evidence type="ECO:0000256" key="2">
    <source>
        <dbReference type="ARBA" id="ARBA00023015"/>
    </source>
</evidence>
<dbReference type="AlphaFoldDB" id="A0ABD2YRF3"/>
<evidence type="ECO:0000256" key="4">
    <source>
        <dbReference type="ARBA" id="ARBA00023155"/>
    </source>
</evidence>
<evidence type="ECO:0000313" key="14">
    <source>
        <dbReference type="EMBL" id="KAL3508710.1"/>
    </source>
</evidence>
<protein>
    <recommendedName>
        <fullName evidence="10">Homeobox-leucine zipper protein</fullName>
    </recommendedName>
    <alternativeName>
        <fullName evidence="10">HD-ZIP protein</fullName>
    </alternativeName>
    <alternativeName>
        <fullName evidence="10">Homeodomain transcription factor</fullName>
    </alternativeName>
</protein>
<dbReference type="InterPro" id="IPR001356">
    <property type="entry name" value="HD"/>
</dbReference>
<dbReference type="CDD" id="cd00086">
    <property type="entry name" value="homeodomain"/>
    <property type="match status" value="1"/>
</dbReference>
<dbReference type="PANTHER" id="PTHR24326:SF522">
    <property type="entry name" value="HOMEOBOX-LEUCINE ZIPPER PROTEIN ATHB-52"/>
    <property type="match status" value="1"/>
</dbReference>
<evidence type="ECO:0000256" key="6">
    <source>
        <dbReference type="ARBA" id="ARBA00023242"/>
    </source>
</evidence>
<dbReference type="Proteomes" id="UP001630127">
    <property type="component" value="Unassembled WGS sequence"/>
</dbReference>
<dbReference type="PANTHER" id="PTHR24326">
    <property type="entry name" value="HOMEOBOX-LEUCINE ZIPPER PROTEIN"/>
    <property type="match status" value="1"/>
</dbReference>
<evidence type="ECO:0000256" key="10">
    <source>
        <dbReference type="RuleBase" id="RU369038"/>
    </source>
</evidence>
<sequence>MEDCRPLGFLIGLPFAFLALILSLVGAVIWVIGSAVSCVCPCCVCCAGLANLGCNFTPLFLLLLDIWASIKIFRCKETPNMGSNQKGHSLKHSKKRLSQDQVRLLEANFSSNKKLEPERKLQLAKQLGVPTRQIAIWYQNKRARWKNQSLELDYSAIQLRLETALAEKRLLEKHVEQLQVELHKTRETLLLANCTQHQQQQAVLQDHQVAPFSSFSSCGTDEGAGSSSLSLHEDVGCSWQNGAGQSLQLEELYACLMGSEG</sequence>
<evidence type="ECO:0000256" key="3">
    <source>
        <dbReference type="ARBA" id="ARBA00023125"/>
    </source>
</evidence>
<dbReference type="InterPro" id="IPR017970">
    <property type="entry name" value="Homeobox_CS"/>
</dbReference>
<dbReference type="GO" id="GO:0003677">
    <property type="term" value="F:DNA binding"/>
    <property type="evidence" value="ECO:0007669"/>
    <property type="project" value="UniProtKB-UniRule"/>
</dbReference>
<comment type="similarity">
    <text evidence="7 10">Belongs to the HD-ZIP homeobox family. Class I subfamily.</text>
</comment>
<dbReference type="Gene3D" id="1.10.10.60">
    <property type="entry name" value="Homeodomain-like"/>
    <property type="match status" value="1"/>
</dbReference>
<evidence type="ECO:0000259" key="13">
    <source>
        <dbReference type="PROSITE" id="PS50071"/>
    </source>
</evidence>
<keyword evidence="12" id="KW-0472">Membrane</keyword>
<feature type="transmembrane region" description="Helical" evidence="12">
    <location>
        <begin position="7"/>
        <end position="33"/>
    </location>
</feature>
<evidence type="ECO:0000256" key="12">
    <source>
        <dbReference type="SAM" id="Phobius"/>
    </source>
</evidence>
<evidence type="ECO:0000256" key="5">
    <source>
        <dbReference type="ARBA" id="ARBA00023163"/>
    </source>
</evidence>